<dbReference type="InterPro" id="IPR000467">
    <property type="entry name" value="G_patch_dom"/>
</dbReference>
<dbReference type="OrthoDB" id="20507at2759"/>
<dbReference type="PANTHER" id="PTHR13384:SF19">
    <property type="entry name" value="G PATCH DOMAIN-CONTAINING PROTEIN 1"/>
    <property type="match status" value="1"/>
</dbReference>
<proteinExistence type="predicted"/>
<dbReference type="AlphaFoldDB" id="A0A9W8Y5C2"/>
<feature type="region of interest" description="Disordered" evidence="1">
    <location>
        <begin position="542"/>
        <end position="575"/>
    </location>
</feature>
<feature type="region of interest" description="Disordered" evidence="1">
    <location>
        <begin position="604"/>
        <end position="628"/>
    </location>
</feature>
<dbReference type="GO" id="GO:0003723">
    <property type="term" value="F:RNA binding"/>
    <property type="evidence" value="ECO:0007669"/>
    <property type="project" value="TreeGrafter"/>
</dbReference>
<dbReference type="Proteomes" id="UP001140560">
    <property type="component" value="Unassembled WGS sequence"/>
</dbReference>
<feature type="region of interest" description="Disordered" evidence="1">
    <location>
        <begin position="88"/>
        <end position="107"/>
    </location>
</feature>
<gene>
    <name evidence="3" type="ORF">N0V83_006911</name>
</gene>
<dbReference type="Pfam" id="PF26093">
    <property type="entry name" value="HTH_TGH"/>
    <property type="match status" value="1"/>
</dbReference>
<comment type="caution">
    <text evidence="3">The sequence shown here is derived from an EMBL/GenBank/DDBJ whole genome shotgun (WGS) entry which is preliminary data.</text>
</comment>
<evidence type="ECO:0000259" key="2">
    <source>
        <dbReference type="PROSITE" id="PS50174"/>
    </source>
</evidence>
<sequence>MAYKRPRPHSPTNSQKRSRGGAHSQYISLGTELPEEDGDDGAFVPVWKQTVTDDRGRRRLHGAFTGGFSAGYFNTVGSKEGWAPKTFVSSRTNRNKDQPHGQTQRAEDFMDEEDLAAAAESRQLETAQAFAGIGEVGQASDADPFGLFLTQEETMGVKIAQKMGWRRDQGIGRKVRRTARLESGAESEDASHLFAPQDARVMVIPREEVRRKGLGYLSEARLGVVEEKEVERSTTDSLHYLESFKKPSPVQKPAAKKSSFGVGVLNDTGSDDEDPYELGPKITFNKTLGKDKKGKKPSKFAKAGAGDKHVFVSKKVSSKALVSLTRSSMDEKPPLNGFTLATSLADLTIKPKYPAPKIPPGWKSAKSAASASASEAVNYQSVADAAKASTLDAKGRSTLLGENPLPGKSIFDFISKEARDRLATLSGKANLPQGLGQAAPDGHLPANNAQPKDLWSLVPSLDKSLAAGALAKGATGFMPYAEDLQKRARYVGFLELRAGLKDNLPERPSGISISDWVKELQEFAHAAQVFKPTTGIMASRFTSSKSSVEGGSTPGTSSNENLLHRPATKPEDPAEQAAKLGMYGAMTRSSFPFYPSRLLCKRFNVKPPPDMPPESDTGGDGGNFKTKSQTEEAVSKSAMDKMLHEVLTNGPATAIQRPAWMGQVAGESGPTGAAAAASQLAEHATVDVEKNEALSNERASEDVFKAIFGDDDDDE</sequence>
<dbReference type="InterPro" id="IPR011666">
    <property type="entry name" value="DUF1604"/>
</dbReference>
<dbReference type="PANTHER" id="PTHR13384">
    <property type="entry name" value="G PATCH DOMAIN-CONTAINING PROTEIN 1"/>
    <property type="match status" value="1"/>
</dbReference>
<keyword evidence="4" id="KW-1185">Reference proteome</keyword>
<protein>
    <recommendedName>
        <fullName evidence="2">G-patch domain-containing protein</fullName>
    </recommendedName>
</protein>
<evidence type="ECO:0000256" key="1">
    <source>
        <dbReference type="SAM" id="MobiDB-lite"/>
    </source>
</evidence>
<reference evidence="3" key="1">
    <citation type="submission" date="2022-10" db="EMBL/GenBank/DDBJ databases">
        <title>Tapping the CABI collections for fungal endophytes: first genome assemblies for Collariella, Neodidymelliopsis, Ascochyta clinopodiicola, Didymella pomorum, Didymosphaeria variabile, Neocosmospora piperis and Neocucurbitaria cava.</title>
        <authorList>
            <person name="Hill R."/>
        </authorList>
    </citation>
    <scope>NUCLEOTIDE SEQUENCE</scope>
    <source>
        <strain evidence="3">IMI 356814</strain>
    </source>
</reference>
<name>A0A9W8Y5C2_9PLEO</name>
<dbReference type="PROSITE" id="PS50174">
    <property type="entry name" value="G_PATCH"/>
    <property type="match status" value="1"/>
</dbReference>
<evidence type="ECO:0000313" key="4">
    <source>
        <dbReference type="Proteomes" id="UP001140560"/>
    </source>
</evidence>
<dbReference type="GO" id="GO:0006397">
    <property type="term" value="P:mRNA processing"/>
    <property type="evidence" value="ECO:0007669"/>
    <property type="project" value="InterPro"/>
</dbReference>
<feature type="region of interest" description="Disordered" evidence="1">
    <location>
        <begin position="1"/>
        <end position="41"/>
    </location>
</feature>
<feature type="compositionally biased region" description="Polar residues" evidence="1">
    <location>
        <begin position="542"/>
        <end position="561"/>
    </location>
</feature>
<accession>A0A9W8Y5C2</accession>
<dbReference type="GO" id="GO:0005634">
    <property type="term" value="C:nucleus"/>
    <property type="evidence" value="ECO:0007669"/>
    <property type="project" value="TreeGrafter"/>
</dbReference>
<organism evidence="3 4">
    <name type="scientific">Neocucurbitaria cava</name>
    <dbReference type="NCBI Taxonomy" id="798079"/>
    <lineage>
        <taxon>Eukaryota</taxon>
        <taxon>Fungi</taxon>
        <taxon>Dikarya</taxon>
        <taxon>Ascomycota</taxon>
        <taxon>Pezizomycotina</taxon>
        <taxon>Dothideomycetes</taxon>
        <taxon>Pleosporomycetidae</taxon>
        <taxon>Pleosporales</taxon>
        <taxon>Pleosporineae</taxon>
        <taxon>Cucurbitariaceae</taxon>
        <taxon>Neocucurbitaria</taxon>
    </lineage>
</organism>
<feature type="domain" description="G-patch" evidence="2">
    <location>
        <begin position="152"/>
        <end position="219"/>
    </location>
</feature>
<dbReference type="Pfam" id="PF07713">
    <property type="entry name" value="DUF1604"/>
    <property type="match status" value="1"/>
</dbReference>
<evidence type="ECO:0000313" key="3">
    <source>
        <dbReference type="EMBL" id="KAJ4367330.1"/>
    </source>
</evidence>
<dbReference type="EMBL" id="JAPEUY010000012">
    <property type="protein sequence ID" value="KAJ4367330.1"/>
    <property type="molecule type" value="Genomic_DNA"/>
</dbReference>